<dbReference type="FunFam" id="3.30.460.10:FF:000030">
    <property type="entry name" value="Putative GTP diphosphokinase RSH2 chloroplastic"/>
    <property type="match status" value="1"/>
</dbReference>
<dbReference type="PANTHER" id="PTHR21262:SF31">
    <property type="entry name" value="GTP PYROPHOSPHOKINASE"/>
    <property type="match status" value="1"/>
</dbReference>
<dbReference type="InterPro" id="IPR003607">
    <property type="entry name" value="HD/PDEase_dom"/>
</dbReference>
<evidence type="ECO:0008006" key="7">
    <source>
        <dbReference type="Google" id="ProtNLM"/>
    </source>
</evidence>
<evidence type="ECO:0000313" key="5">
    <source>
        <dbReference type="EMBL" id="KAG8472262.1"/>
    </source>
</evidence>
<proteinExistence type="predicted"/>
<dbReference type="AlphaFoldDB" id="A0A8J5Y0Y2"/>
<keyword evidence="1" id="KW-0694">RNA-binding</keyword>
<reference evidence="5 6" key="1">
    <citation type="journal article" date="2021" name="bioRxiv">
        <title>The Gossypium anomalum genome as a resource for cotton improvement and evolutionary analysis of hybrid incompatibility.</title>
        <authorList>
            <person name="Grover C.E."/>
            <person name="Yuan D."/>
            <person name="Arick M.A."/>
            <person name="Miller E.R."/>
            <person name="Hu G."/>
            <person name="Peterson D.G."/>
            <person name="Wendel J.F."/>
            <person name="Udall J.A."/>
        </authorList>
    </citation>
    <scope>NUCLEOTIDE SEQUENCE [LARGE SCALE GENOMIC DNA]</scope>
    <source>
        <strain evidence="5">JFW-Udall</strain>
        <tissue evidence="5">Leaf</tissue>
    </source>
</reference>
<dbReference type="EMBL" id="JAHUZN010000013">
    <property type="protein sequence ID" value="KAG8472262.1"/>
    <property type="molecule type" value="Genomic_DNA"/>
</dbReference>
<feature type="domain" description="RelA/SpoT" evidence="4">
    <location>
        <begin position="535"/>
        <end position="683"/>
    </location>
</feature>
<evidence type="ECO:0000313" key="6">
    <source>
        <dbReference type="Proteomes" id="UP000701853"/>
    </source>
</evidence>
<evidence type="ECO:0000259" key="3">
    <source>
        <dbReference type="SMART" id="SM00471"/>
    </source>
</evidence>
<dbReference type="GO" id="GO:0015969">
    <property type="term" value="P:guanosine tetraphosphate metabolic process"/>
    <property type="evidence" value="ECO:0007669"/>
    <property type="project" value="InterPro"/>
</dbReference>
<dbReference type="Gene3D" id="3.30.460.10">
    <property type="entry name" value="Beta Polymerase, domain 2"/>
    <property type="match status" value="1"/>
</dbReference>
<dbReference type="SUPFAM" id="SSF81301">
    <property type="entry name" value="Nucleotidyltransferase"/>
    <property type="match status" value="1"/>
</dbReference>
<dbReference type="SMART" id="SM00471">
    <property type="entry name" value="HDc"/>
    <property type="match status" value="1"/>
</dbReference>
<evidence type="ECO:0000256" key="1">
    <source>
        <dbReference type="PROSITE-ProRule" id="PRU00182"/>
    </source>
</evidence>
<dbReference type="GO" id="GO:0009507">
    <property type="term" value="C:chloroplast"/>
    <property type="evidence" value="ECO:0007669"/>
    <property type="project" value="TreeGrafter"/>
</dbReference>
<evidence type="ECO:0000259" key="4">
    <source>
        <dbReference type="SMART" id="SM00954"/>
    </source>
</evidence>
<dbReference type="Pfam" id="PF04607">
    <property type="entry name" value="RelA_SpoT"/>
    <property type="match status" value="1"/>
</dbReference>
<dbReference type="Pfam" id="PF24500">
    <property type="entry name" value="DUF7589"/>
    <property type="match status" value="1"/>
</dbReference>
<comment type="caution">
    <text evidence="5">The sequence shown here is derived from an EMBL/GenBank/DDBJ whole genome shotgun (WGS) entry which is preliminary data.</text>
</comment>
<sequence>MPFVTSSSSSSCQSQTHSKTMFLVHKTSPIFLHKFYPQTATKFRCIPKKFTVSASLNTIAAAAASGSGATIHGAVSSAITQVAVTAFAIASGACLSTKVDFLWPKVEEQQGSFTVEGIDVTGYPIFSEAKVQKAIAFAKRAHNGQFRKTGDPYLSHCIHTGRILAMLVPSTGLRAVDTVVAGILHDVVDDTCERLFSIEAEFGDDVARLVAEPITARKLGETPWWLENQTRPDFEVSLEMRLSLSKGATVMRLIYRLQLLRRHRRINVNQSTLSHEELHVTVISHKGLGSNCVESSKEVSISVMVQSALLALVVIFKNYLCVWMGMANNLRVMLLGMVDDPRVVLIKLADRLHNMRTIYALPLAKAQAVAQETLLVWCSLASRLGLWALKAELEDLCFAVLQPQIFRKLRADLASMWSPSNKGTCPRRISAKGSWSSMQGNDSVHEDEAPMHDEDITSIKDLLEAVVPFDILLDRRKRVNFLNNLAKSSEMEPKPKVVQDAGIALASLVVCEEALERELFISISYVPGMEVTLSSRLKSLYSIYSKMKRKDVGINKIFDARALRVVVGDKNGTLHGPAVQCCYSLLNIVHRLWTPIDGEFDDYIVNPKPSGYQSLHTAVQGPDASPLEVQIRTQVQNLFQVYLMSHLSEIEIQLSNSSSKLSQRMHEYAEHGLAAHWLYKETGNDLPSISVLDESEIEESSYLPEDLDDQNSMDYESFQRYSSLKVGHPILRVEGSNLLAAVIIKVDKEGRELLVAVSFGLAASEAVADRRSSFQIKRWEAYARLYKKVSDEWWCEPGHGDWCTCLEKYTLCRDGIYHKQDQFERLLPTFIQVIDLTDQEESEYWTVMSAVFEGKPVESIESRPNLDYVASNSIEASINRKVRLLRTMLQWEEKLRSESSFGRQDGGAKSRNHADSVVLGEVVIICWPHGDIMRLRTGSTAADAARRAGLEGKLVLVNGQLVLPSTELKDGDVVEVESVNV</sequence>
<dbReference type="SMART" id="SM00954">
    <property type="entry name" value="RelA_SpoT"/>
    <property type="match status" value="1"/>
</dbReference>
<dbReference type="InterPro" id="IPR007685">
    <property type="entry name" value="RelA_SpoT"/>
</dbReference>
<dbReference type="InterPro" id="IPR004095">
    <property type="entry name" value="TGS"/>
</dbReference>
<dbReference type="SUPFAM" id="SSF109604">
    <property type="entry name" value="HD-domain/PDEase-like"/>
    <property type="match status" value="2"/>
</dbReference>
<feature type="domain" description="HD/PDEase" evidence="3">
    <location>
        <begin position="149"/>
        <end position="364"/>
    </location>
</feature>
<feature type="region of interest" description="Disordered" evidence="2">
    <location>
        <begin position="424"/>
        <end position="448"/>
    </location>
</feature>
<dbReference type="Pfam" id="PF02824">
    <property type="entry name" value="TGS"/>
    <property type="match status" value="1"/>
</dbReference>
<dbReference type="Gene3D" id="3.10.20.30">
    <property type="match status" value="1"/>
</dbReference>
<protein>
    <recommendedName>
        <fullName evidence="7">GTP diphosphokinase</fullName>
    </recommendedName>
</protein>
<dbReference type="Gene3D" id="1.10.3210.10">
    <property type="entry name" value="Hypothetical protein af1432"/>
    <property type="match status" value="1"/>
</dbReference>
<dbReference type="PROSITE" id="PS50889">
    <property type="entry name" value="S4"/>
    <property type="match status" value="1"/>
</dbReference>
<keyword evidence="6" id="KW-1185">Reference proteome</keyword>
<dbReference type="InterPro" id="IPR056011">
    <property type="entry name" value="DUF7589"/>
</dbReference>
<gene>
    <name evidence="5" type="ORF">CXB51_034464</name>
</gene>
<dbReference type="Pfam" id="PF13328">
    <property type="entry name" value="HD_4"/>
    <property type="match status" value="2"/>
</dbReference>
<dbReference type="OrthoDB" id="430679at2759"/>
<evidence type="ECO:0000256" key="2">
    <source>
        <dbReference type="SAM" id="MobiDB-lite"/>
    </source>
</evidence>
<organism evidence="5 6">
    <name type="scientific">Gossypium anomalum</name>
    <dbReference type="NCBI Taxonomy" id="47600"/>
    <lineage>
        <taxon>Eukaryota</taxon>
        <taxon>Viridiplantae</taxon>
        <taxon>Streptophyta</taxon>
        <taxon>Embryophyta</taxon>
        <taxon>Tracheophyta</taxon>
        <taxon>Spermatophyta</taxon>
        <taxon>Magnoliopsida</taxon>
        <taxon>eudicotyledons</taxon>
        <taxon>Gunneridae</taxon>
        <taxon>Pentapetalae</taxon>
        <taxon>rosids</taxon>
        <taxon>malvids</taxon>
        <taxon>Malvales</taxon>
        <taxon>Malvaceae</taxon>
        <taxon>Malvoideae</taxon>
        <taxon>Gossypium</taxon>
    </lineage>
</organism>
<dbReference type="PANTHER" id="PTHR21262">
    <property type="entry name" value="GUANOSINE-3',5'-BIS DIPHOSPHATE 3'-PYROPHOSPHOHYDROLASE"/>
    <property type="match status" value="1"/>
</dbReference>
<dbReference type="InterPro" id="IPR043519">
    <property type="entry name" value="NT_sf"/>
</dbReference>
<name>A0A8J5Y0Y2_9ROSI</name>
<dbReference type="Proteomes" id="UP000701853">
    <property type="component" value="Chromosome 13"/>
</dbReference>
<accession>A0A8J5Y0Y2</accession>
<dbReference type="GO" id="GO:0003723">
    <property type="term" value="F:RNA binding"/>
    <property type="evidence" value="ECO:0007669"/>
    <property type="project" value="UniProtKB-KW"/>
</dbReference>
<dbReference type="CDD" id="cd05399">
    <property type="entry name" value="NT_Rel-Spo_like"/>
    <property type="match status" value="1"/>
</dbReference>
<feature type="compositionally biased region" description="Polar residues" evidence="2">
    <location>
        <begin position="433"/>
        <end position="442"/>
    </location>
</feature>
<dbReference type="InterPro" id="IPR012675">
    <property type="entry name" value="Beta-grasp_dom_sf"/>
</dbReference>